<protein>
    <submittedName>
        <fullName evidence="2">Uncharacterized protein</fullName>
    </submittedName>
</protein>
<feature type="transmembrane region" description="Helical" evidence="1">
    <location>
        <begin position="49"/>
        <end position="68"/>
    </location>
</feature>
<keyword evidence="3" id="KW-1185">Reference proteome</keyword>
<evidence type="ECO:0000313" key="2">
    <source>
        <dbReference type="EMBL" id="EPX82892.1"/>
    </source>
</evidence>
<reference evidence="2 3" key="1">
    <citation type="journal article" date="2013" name="Stand. Genomic Sci.">
        <title>Genome sequence of the reddish-pigmented Rubellimicrobium thermophilum type strain (DSM 16684(T)), a member of the Roseobacter clade.</title>
        <authorList>
            <person name="Fiebig A."/>
            <person name="Riedel T."/>
            <person name="Gronow S."/>
            <person name="Petersen J."/>
            <person name="Klenk H.P."/>
            <person name="Goker M."/>
        </authorList>
    </citation>
    <scope>NUCLEOTIDE SEQUENCE [LARGE SCALE GENOMIC DNA]</scope>
    <source>
        <strain evidence="2 3">DSM 16684</strain>
    </source>
</reference>
<gene>
    <name evidence="2" type="ORF">ruthe_03117</name>
</gene>
<proteinExistence type="predicted"/>
<name>S9QTC9_9RHOB</name>
<keyword evidence="1" id="KW-0812">Transmembrane</keyword>
<evidence type="ECO:0000313" key="3">
    <source>
        <dbReference type="Proteomes" id="UP000015346"/>
    </source>
</evidence>
<dbReference type="EMBL" id="AOLV01000038">
    <property type="protein sequence ID" value="EPX82892.1"/>
    <property type="molecule type" value="Genomic_DNA"/>
</dbReference>
<evidence type="ECO:0000256" key="1">
    <source>
        <dbReference type="SAM" id="Phobius"/>
    </source>
</evidence>
<organism evidence="2 3">
    <name type="scientific">Rubellimicrobium thermophilum DSM 16684</name>
    <dbReference type="NCBI Taxonomy" id="1123069"/>
    <lineage>
        <taxon>Bacteria</taxon>
        <taxon>Pseudomonadati</taxon>
        <taxon>Pseudomonadota</taxon>
        <taxon>Alphaproteobacteria</taxon>
        <taxon>Rhodobacterales</taxon>
        <taxon>Roseobacteraceae</taxon>
        <taxon>Rubellimicrobium</taxon>
    </lineage>
</organism>
<dbReference type="RefSeq" id="WP_021099174.1">
    <property type="nucleotide sequence ID" value="NZ_KE557324.1"/>
</dbReference>
<dbReference type="Proteomes" id="UP000015346">
    <property type="component" value="Unassembled WGS sequence"/>
</dbReference>
<accession>S9QTC9</accession>
<comment type="caution">
    <text evidence="2">The sequence shown here is derived from an EMBL/GenBank/DDBJ whole genome shotgun (WGS) entry which is preliminary data.</text>
</comment>
<dbReference type="AlphaFoldDB" id="S9QTC9"/>
<dbReference type="HOGENOM" id="CLU_2635862_0_0_5"/>
<dbReference type="STRING" id="1123069.ruthe_03117"/>
<keyword evidence="1" id="KW-0472">Membrane</keyword>
<sequence>MTFFRSIGAVLGTATVSLVLFGLSAPGADSAALTGVALSESARAEWAQAFRWALFVVVGFVMAGWSLAATTPARRIG</sequence>
<keyword evidence="1" id="KW-1133">Transmembrane helix</keyword>